<keyword evidence="14" id="KW-1185">Reference proteome</keyword>
<reference evidence="13" key="1">
    <citation type="submission" date="2024-01" db="EMBL/GenBank/DDBJ databases">
        <title>Complete genome sequence of Mycoplasma gateae strain 3700.</title>
        <authorList>
            <person name="Spergser J."/>
        </authorList>
    </citation>
    <scope>NUCLEOTIDE SEQUENCE [LARGE SCALE GENOMIC DNA]</scope>
    <source>
        <strain evidence="13">3700</strain>
    </source>
</reference>
<evidence type="ECO:0000256" key="6">
    <source>
        <dbReference type="ARBA" id="ARBA00022989"/>
    </source>
</evidence>
<evidence type="ECO:0000256" key="4">
    <source>
        <dbReference type="ARBA" id="ARBA00022692"/>
    </source>
</evidence>
<comment type="subcellular location">
    <subcellularLocation>
        <location evidence="1">Cell membrane</location>
        <topology evidence="1">Multi-pass membrane protein</topology>
    </subcellularLocation>
    <subcellularLocation>
        <location evidence="9">Membrane</location>
        <topology evidence="9">Multi-pass membrane protein</topology>
    </subcellularLocation>
</comment>
<keyword evidence="10" id="KW-0175">Coiled coil</keyword>
<evidence type="ECO:0000313" key="14">
    <source>
        <dbReference type="Proteomes" id="UP001431935"/>
    </source>
</evidence>
<dbReference type="RefSeq" id="WP_330463422.1">
    <property type="nucleotide sequence ID" value="NZ_CP143578.1"/>
</dbReference>
<dbReference type="InterPro" id="IPR001708">
    <property type="entry name" value="YidC/ALB3/OXA1/COX18"/>
</dbReference>
<accession>A0ABZ2AKX9</accession>
<keyword evidence="4 9" id="KW-0812">Transmembrane</keyword>
<dbReference type="EMBL" id="CP143578">
    <property type="protein sequence ID" value="WVN21384.1"/>
    <property type="molecule type" value="Genomic_DNA"/>
</dbReference>
<keyword evidence="5" id="KW-0653">Protein transport</keyword>
<proteinExistence type="inferred from homology"/>
<keyword evidence="8" id="KW-0143">Chaperone</keyword>
<evidence type="ECO:0000256" key="8">
    <source>
        <dbReference type="ARBA" id="ARBA00023186"/>
    </source>
</evidence>
<evidence type="ECO:0000256" key="9">
    <source>
        <dbReference type="RuleBase" id="RU003945"/>
    </source>
</evidence>
<evidence type="ECO:0000313" key="13">
    <source>
        <dbReference type="EMBL" id="WVN21384.1"/>
    </source>
</evidence>
<keyword evidence="2" id="KW-0813">Transport</keyword>
<feature type="coiled-coil region" evidence="10">
    <location>
        <begin position="485"/>
        <end position="512"/>
    </location>
</feature>
<feature type="transmembrane region" description="Helical" evidence="11">
    <location>
        <begin position="453"/>
        <end position="475"/>
    </location>
</feature>
<protein>
    <submittedName>
        <fullName evidence="13">Membrane protein insertase YidC</fullName>
    </submittedName>
</protein>
<dbReference type="NCBIfam" id="NF002567">
    <property type="entry name" value="PRK02201.1-2"/>
    <property type="match status" value="1"/>
</dbReference>
<dbReference type="Proteomes" id="UP001431935">
    <property type="component" value="Chromosome"/>
</dbReference>
<keyword evidence="6 11" id="KW-1133">Transmembrane helix</keyword>
<organism evidence="13 14">
    <name type="scientific">Metamycoplasma gateae</name>
    <dbReference type="NCBI Taxonomy" id="35769"/>
    <lineage>
        <taxon>Bacteria</taxon>
        <taxon>Bacillati</taxon>
        <taxon>Mycoplasmatota</taxon>
        <taxon>Mycoplasmoidales</taxon>
        <taxon>Metamycoplasmataceae</taxon>
        <taxon>Metamycoplasma</taxon>
    </lineage>
</organism>
<keyword evidence="7 11" id="KW-0472">Membrane</keyword>
<name>A0ABZ2AKX9_9BACT</name>
<evidence type="ECO:0000256" key="11">
    <source>
        <dbReference type="SAM" id="Phobius"/>
    </source>
</evidence>
<dbReference type="NCBIfam" id="TIGR03592">
    <property type="entry name" value="yidC_oxa1_cterm"/>
    <property type="match status" value="1"/>
</dbReference>
<evidence type="ECO:0000256" key="7">
    <source>
        <dbReference type="ARBA" id="ARBA00023136"/>
    </source>
</evidence>
<feature type="transmembrane region" description="Helical" evidence="11">
    <location>
        <begin position="580"/>
        <end position="601"/>
    </location>
</feature>
<sequence length="683" mass="77640">MAKKNSSKHYESFRISQRPENKQPKVIWKKVWKWVKIVLIFFFISIGLVGCVQSIATKSGTKVGSGQEIYTKAEYVSPNIATLRWNKEKNEFFVPNINESSGVVVNTYLGLQDEKQIVSLREQDAKNGGQYGIYGGSTFALQLQKQKDNSKISSTSPEDWQNISNIEIKDEDGKRGVVYGNGNNHIYFNFGNEKGVGRTKTYTPVNKIIDIYLPNSIAFETYETYEEIEINGKKETETNIVTDFSHIKKLEVSKVDLSSVGGSNIYSVLLADIFTTLVAESFNVWVNDNKNKSGFATTISERNGRSVEELKNLKNDELINEWNKYILSYKDSVGPSKGISEEEGKKLNKLFLSTSAMMQSYSLMTNLTRANFLVEDKQYGKEIGVYNFSSINEAGNFKPDSWKNKLMASDAFVPNKQIVSYKEHWQQGPFYGIFVYPVSKFMNSIIRGLGTTGWSVVLALVITVIIVRTLTFFLTAKTVFSSAKMEELNAKKAKIEAKYEAYKGDKQMQQRKQMEISELYKKEKISPISQLISSFITLPILIVVFRIISTSPEIKQATLYSVQLSATSIFRIFRIGELQYLPIVILSVGVQLIAQFMPKILKLTKKKSLRADAYQRAAMKKSNKKAILIPIIFAIFGLFFSAGLQIYWIIGGLFTIVQHLVVHYVQKTKWYKNKLEPFLFKNN</sequence>
<feature type="transmembrane region" description="Helical" evidence="11">
    <location>
        <begin position="34"/>
        <end position="56"/>
    </location>
</feature>
<gene>
    <name evidence="13" type="primary">yidC</name>
    <name evidence="13" type="ORF">V2E26_03115</name>
</gene>
<feature type="transmembrane region" description="Helical" evidence="11">
    <location>
        <begin position="531"/>
        <end position="549"/>
    </location>
</feature>
<feature type="transmembrane region" description="Helical" evidence="11">
    <location>
        <begin position="622"/>
        <end position="640"/>
    </location>
</feature>
<comment type="similarity">
    <text evidence="9">Belongs to the OXA1/ALB3/YidC family.</text>
</comment>
<dbReference type="CDD" id="cd20070">
    <property type="entry name" value="5TM_YidC_Alb3"/>
    <property type="match status" value="1"/>
</dbReference>
<dbReference type="PANTHER" id="PTHR12428">
    <property type="entry name" value="OXA1"/>
    <property type="match status" value="1"/>
</dbReference>
<evidence type="ECO:0000256" key="1">
    <source>
        <dbReference type="ARBA" id="ARBA00004651"/>
    </source>
</evidence>
<evidence type="ECO:0000259" key="12">
    <source>
        <dbReference type="Pfam" id="PF02096"/>
    </source>
</evidence>
<dbReference type="InterPro" id="IPR028055">
    <property type="entry name" value="YidC/Oxa/ALB_C"/>
</dbReference>
<evidence type="ECO:0000256" key="10">
    <source>
        <dbReference type="SAM" id="Coils"/>
    </source>
</evidence>
<evidence type="ECO:0000256" key="3">
    <source>
        <dbReference type="ARBA" id="ARBA00022475"/>
    </source>
</evidence>
<keyword evidence="3" id="KW-1003">Cell membrane</keyword>
<evidence type="ECO:0000256" key="5">
    <source>
        <dbReference type="ARBA" id="ARBA00022927"/>
    </source>
</evidence>
<dbReference type="InterPro" id="IPR047196">
    <property type="entry name" value="YidC_ALB_C"/>
</dbReference>
<dbReference type="Pfam" id="PF02096">
    <property type="entry name" value="60KD_IMP"/>
    <property type="match status" value="1"/>
</dbReference>
<dbReference type="PANTHER" id="PTHR12428:SF65">
    <property type="entry name" value="CYTOCHROME C OXIDASE ASSEMBLY PROTEIN COX18, MITOCHONDRIAL"/>
    <property type="match status" value="1"/>
</dbReference>
<evidence type="ECO:0000256" key="2">
    <source>
        <dbReference type="ARBA" id="ARBA00022448"/>
    </source>
</evidence>
<feature type="domain" description="Membrane insertase YidC/Oxa/ALB C-terminal" evidence="12">
    <location>
        <begin position="457"/>
        <end position="663"/>
    </location>
</feature>